<keyword evidence="1" id="KW-0812">Transmembrane</keyword>
<dbReference type="Proteomes" id="UP001146670">
    <property type="component" value="Unassembled WGS sequence"/>
</dbReference>
<feature type="transmembrane region" description="Helical" evidence="1">
    <location>
        <begin position="40"/>
        <end position="68"/>
    </location>
</feature>
<comment type="caution">
    <text evidence="2">The sequence shown here is derived from an EMBL/GenBank/DDBJ whole genome shotgun (WGS) entry which is preliminary data.</text>
</comment>
<evidence type="ECO:0000313" key="3">
    <source>
        <dbReference type="Proteomes" id="UP001146670"/>
    </source>
</evidence>
<evidence type="ECO:0000256" key="1">
    <source>
        <dbReference type="SAM" id="Phobius"/>
    </source>
</evidence>
<proteinExistence type="predicted"/>
<keyword evidence="1" id="KW-1133">Transmembrane helix</keyword>
<name>A0A9X3FP73_9LACT</name>
<keyword evidence="3" id="KW-1185">Reference proteome</keyword>
<dbReference type="RefSeq" id="WP_268752528.1">
    <property type="nucleotide sequence ID" value="NZ_JAPRFQ010000003.1"/>
</dbReference>
<sequence length="137" mass="16041">MKRLVKIVNCLPFAVYVLIFGSLLLSYITSWLQLFASTEFFASVFMAAMVLSFYFIGIFSGLALLVSVWARFKKQIPKSFFVVEVVLLTLLMGTYYFNPFFTDWLFENTGYDGFMMLQVLAFFWSCFLVYHSRRLKN</sequence>
<dbReference type="AlphaFoldDB" id="A0A9X3FP73"/>
<accession>A0A9X3FP73</accession>
<keyword evidence="1" id="KW-0472">Membrane</keyword>
<evidence type="ECO:0000313" key="2">
    <source>
        <dbReference type="EMBL" id="MCZ0726197.1"/>
    </source>
</evidence>
<reference evidence="2" key="1">
    <citation type="submission" date="2022-12" db="EMBL/GenBank/DDBJ databases">
        <title>Description and comparative metabolic analysis of Aerococcus sp. nov., isolated from the feces of a pig.</title>
        <authorList>
            <person name="Chang Y.-H."/>
        </authorList>
    </citation>
    <scope>NUCLEOTIDE SEQUENCE</scope>
    <source>
        <strain evidence="2">YH-aer222</strain>
    </source>
</reference>
<dbReference type="EMBL" id="JAPRFR010000003">
    <property type="protein sequence ID" value="MCZ0726197.1"/>
    <property type="molecule type" value="Genomic_DNA"/>
</dbReference>
<protein>
    <submittedName>
        <fullName evidence="2">Uncharacterized protein</fullName>
    </submittedName>
</protein>
<organism evidence="2 3">
    <name type="scientific">Aerococcus kribbianus</name>
    <dbReference type="NCBI Taxonomy" id="2999064"/>
    <lineage>
        <taxon>Bacteria</taxon>
        <taxon>Bacillati</taxon>
        <taxon>Bacillota</taxon>
        <taxon>Bacilli</taxon>
        <taxon>Lactobacillales</taxon>
        <taxon>Aerococcaceae</taxon>
        <taxon>Aerococcus</taxon>
    </lineage>
</organism>
<gene>
    <name evidence="2" type="ORF">OW157_06430</name>
</gene>
<feature type="transmembrane region" description="Helical" evidence="1">
    <location>
        <begin position="80"/>
        <end position="98"/>
    </location>
</feature>
<feature type="transmembrane region" description="Helical" evidence="1">
    <location>
        <begin position="110"/>
        <end position="130"/>
    </location>
</feature>
<feature type="transmembrane region" description="Helical" evidence="1">
    <location>
        <begin position="7"/>
        <end position="28"/>
    </location>
</feature>